<keyword evidence="3" id="KW-1185">Reference proteome</keyword>
<dbReference type="Gene3D" id="2.60.120.10">
    <property type="entry name" value="Jelly Rolls"/>
    <property type="match status" value="1"/>
</dbReference>
<dbReference type="PANTHER" id="PTHR24567">
    <property type="entry name" value="CRP FAMILY TRANSCRIPTIONAL REGULATORY PROTEIN"/>
    <property type="match status" value="1"/>
</dbReference>
<evidence type="ECO:0000259" key="1">
    <source>
        <dbReference type="PROSITE" id="PS50042"/>
    </source>
</evidence>
<name>A0ABX0YLD1_9PSED</name>
<dbReference type="Proteomes" id="UP000746535">
    <property type="component" value="Unassembled WGS sequence"/>
</dbReference>
<comment type="caution">
    <text evidence="2">The sequence shown here is derived from an EMBL/GenBank/DDBJ whole genome shotgun (WGS) entry which is preliminary data.</text>
</comment>
<feature type="domain" description="Cyclic nucleotide-binding" evidence="1">
    <location>
        <begin position="150"/>
        <end position="247"/>
    </location>
</feature>
<dbReference type="SUPFAM" id="SSF51206">
    <property type="entry name" value="cAMP-binding domain-like"/>
    <property type="match status" value="1"/>
</dbReference>
<dbReference type="InterPro" id="IPR000595">
    <property type="entry name" value="cNMP-bd_dom"/>
</dbReference>
<dbReference type="EMBL" id="JAAVJI010000015">
    <property type="protein sequence ID" value="NJP03099.1"/>
    <property type="molecule type" value="Genomic_DNA"/>
</dbReference>
<dbReference type="InterPro" id="IPR014710">
    <property type="entry name" value="RmlC-like_jellyroll"/>
</dbReference>
<dbReference type="InterPro" id="IPR050397">
    <property type="entry name" value="Env_Response_Regulators"/>
</dbReference>
<dbReference type="CDD" id="cd00038">
    <property type="entry name" value="CAP_ED"/>
    <property type="match status" value="1"/>
</dbReference>
<dbReference type="PRINTS" id="PR00103">
    <property type="entry name" value="CAMPKINASE"/>
</dbReference>
<gene>
    <name evidence="2" type="ORF">HBH25_19840</name>
</gene>
<dbReference type="Pfam" id="PF00027">
    <property type="entry name" value="cNMP_binding"/>
    <property type="match status" value="1"/>
</dbReference>
<dbReference type="PANTHER" id="PTHR24567:SF74">
    <property type="entry name" value="HTH-TYPE TRANSCRIPTIONAL REGULATOR ARCR"/>
    <property type="match status" value="1"/>
</dbReference>
<dbReference type="InterPro" id="IPR018490">
    <property type="entry name" value="cNMP-bd_dom_sf"/>
</dbReference>
<dbReference type="RefSeq" id="WP_168085672.1">
    <property type="nucleotide sequence ID" value="NZ_JAAVJI010000015.1"/>
</dbReference>
<evidence type="ECO:0000313" key="3">
    <source>
        <dbReference type="Proteomes" id="UP000746535"/>
    </source>
</evidence>
<protein>
    <submittedName>
        <fullName evidence="2">Cyclic nucleotide-binding domain-containing protein</fullName>
    </submittedName>
</protein>
<sequence>MYLIGEPSAYTEQWINRLQGLPHRLLAGAQPCGAAVTLPANTPLAPHMEANCVYHLEAGLVHISVSGRALFYLGEGDLLGLADVPEGLTAQAHTVAPVSLVPYEREALFMHIGAQGQAQALADYLGGQAWLLAQAVAQATQPEYRGTNGFKHVAAGEVLIRQGDEPDHVFIITEGHAEAFVDGLKVGDVAKEEIFGAMSVFTDEKRTATVIASTACTVIMVPKDQFLAMTQANPKIAHSLIESMARKINTLNRQLTHAGPEGQ</sequence>
<reference evidence="2 3" key="1">
    <citation type="submission" date="2020-03" db="EMBL/GenBank/DDBJ databases">
        <authorList>
            <person name="Wang L."/>
            <person name="He N."/>
            <person name="Li Y."/>
            <person name="Fang Y."/>
            <person name="Zhang F."/>
        </authorList>
    </citation>
    <scope>NUCLEOTIDE SEQUENCE [LARGE SCALE GENOMIC DNA]</scope>
    <source>
        <strain evidence="3">hsmgli-8</strain>
    </source>
</reference>
<evidence type="ECO:0000313" key="2">
    <source>
        <dbReference type="EMBL" id="NJP03099.1"/>
    </source>
</evidence>
<dbReference type="PROSITE" id="PS50042">
    <property type="entry name" value="CNMP_BINDING_3"/>
    <property type="match status" value="1"/>
</dbReference>
<organism evidence="2 3">
    <name type="scientific">Pseudomonas quercus</name>
    <dbReference type="NCBI Taxonomy" id="2722792"/>
    <lineage>
        <taxon>Bacteria</taxon>
        <taxon>Pseudomonadati</taxon>
        <taxon>Pseudomonadota</taxon>
        <taxon>Gammaproteobacteria</taxon>
        <taxon>Pseudomonadales</taxon>
        <taxon>Pseudomonadaceae</taxon>
        <taxon>Pseudomonas</taxon>
    </lineage>
</organism>
<accession>A0ABX0YLD1</accession>
<dbReference type="SMART" id="SM00100">
    <property type="entry name" value="cNMP"/>
    <property type="match status" value="1"/>
</dbReference>
<proteinExistence type="predicted"/>